<accession>A0A7S7SKI1</accession>
<feature type="domain" description="EamA" evidence="7">
    <location>
        <begin position="11"/>
        <end position="145"/>
    </location>
</feature>
<dbReference type="PANTHER" id="PTHR32322">
    <property type="entry name" value="INNER MEMBRANE TRANSPORTER"/>
    <property type="match status" value="1"/>
</dbReference>
<reference evidence="8 9" key="1">
    <citation type="submission" date="2020-10" db="EMBL/GenBank/DDBJ databases">
        <title>Complete genome sequence of Paludibaculum fermentans P105T, a facultatively anaerobic acidobacterium capable of dissimilatory Fe(III) reduction.</title>
        <authorList>
            <person name="Dedysh S.N."/>
            <person name="Beletsky A.V."/>
            <person name="Kulichevskaya I.S."/>
            <person name="Mardanov A.V."/>
            <person name="Ravin N.V."/>
        </authorList>
    </citation>
    <scope>NUCLEOTIDE SEQUENCE [LARGE SCALE GENOMIC DNA]</scope>
    <source>
        <strain evidence="8 9">P105</strain>
    </source>
</reference>
<feature type="domain" description="EamA" evidence="7">
    <location>
        <begin position="158"/>
        <end position="293"/>
    </location>
</feature>
<feature type="transmembrane region" description="Helical" evidence="6">
    <location>
        <begin position="69"/>
        <end position="93"/>
    </location>
</feature>
<evidence type="ECO:0000256" key="6">
    <source>
        <dbReference type="SAM" id="Phobius"/>
    </source>
</evidence>
<comment type="similarity">
    <text evidence="2">Belongs to the EamA transporter family.</text>
</comment>
<evidence type="ECO:0000256" key="5">
    <source>
        <dbReference type="ARBA" id="ARBA00023136"/>
    </source>
</evidence>
<evidence type="ECO:0000256" key="3">
    <source>
        <dbReference type="ARBA" id="ARBA00022692"/>
    </source>
</evidence>
<dbReference type="Proteomes" id="UP000593892">
    <property type="component" value="Chromosome"/>
</dbReference>
<dbReference type="AlphaFoldDB" id="A0A7S7SKI1"/>
<feature type="transmembrane region" description="Helical" evidence="6">
    <location>
        <begin position="131"/>
        <end position="149"/>
    </location>
</feature>
<proteinExistence type="inferred from homology"/>
<keyword evidence="9" id="KW-1185">Reference proteome</keyword>
<dbReference type="PANTHER" id="PTHR32322:SF2">
    <property type="entry name" value="EAMA DOMAIN-CONTAINING PROTEIN"/>
    <property type="match status" value="1"/>
</dbReference>
<dbReference type="EMBL" id="CP063849">
    <property type="protein sequence ID" value="QOY87471.1"/>
    <property type="molecule type" value="Genomic_DNA"/>
</dbReference>
<evidence type="ECO:0000256" key="2">
    <source>
        <dbReference type="ARBA" id="ARBA00007362"/>
    </source>
</evidence>
<feature type="transmembrane region" description="Helical" evidence="6">
    <location>
        <begin position="188"/>
        <end position="207"/>
    </location>
</feature>
<dbReference type="SUPFAM" id="SSF103481">
    <property type="entry name" value="Multidrug resistance efflux transporter EmrE"/>
    <property type="match status" value="2"/>
</dbReference>
<dbReference type="GO" id="GO:0016020">
    <property type="term" value="C:membrane"/>
    <property type="evidence" value="ECO:0007669"/>
    <property type="project" value="UniProtKB-SubCell"/>
</dbReference>
<dbReference type="Gene3D" id="1.10.3730.20">
    <property type="match status" value="2"/>
</dbReference>
<dbReference type="InterPro" id="IPR000620">
    <property type="entry name" value="EamA_dom"/>
</dbReference>
<gene>
    <name evidence="8" type="ORF">IRI77_32740</name>
</gene>
<feature type="transmembrane region" description="Helical" evidence="6">
    <location>
        <begin position="219"/>
        <end position="240"/>
    </location>
</feature>
<evidence type="ECO:0000313" key="9">
    <source>
        <dbReference type="Proteomes" id="UP000593892"/>
    </source>
</evidence>
<evidence type="ECO:0000313" key="8">
    <source>
        <dbReference type="EMBL" id="QOY87471.1"/>
    </source>
</evidence>
<feature type="transmembrane region" description="Helical" evidence="6">
    <location>
        <begin position="99"/>
        <end position="119"/>
    </location>
</feature>
<feature type="transmembrane region" description="Helical" evidence="6">
    <location>
        <begin position="155"/>
        <end position="176"/>
    </location>
</feature>
<protein>
    <submittedName>
        <fullName evidence="8">EamA family transporter</fullName>
    </submittedName>
</protein>
<keyword evidence="5 6" id="KW-0472">Membrane</keyword>
<feature type="transmembrane region" description="Helical" evidence="6">
    <location>
        <begin position="37"/>
        <end position="57"/>
    </location>
</feature>
<organism evidence="8 9">
    <name type="scientific">Paludibaculum fermentans</name>
    <dbReference type="NCBI Taxonomy" id="1473598"/>
    <lineage>
        <taxon>Bacteria</taxon>
        <taxon>Pseudomonadati</taxon>
        <taxon>Acidobacteriota</taxon>
        <taxon>Terriglobia</taxon>
        <taxon>Bryobacterales</taxon>
        <taxon>Bryobacteraceae</taxon>
        <taxon>Paludibaculum</taxon>
    </lineage>
</organism>
<dbReference type="InterPro" id="IPR050638">
    <property type="entry name" value="AA-Vitamin_Transporters"/>
</dbReference>
<feature type="transmembrane region" description="Helical" evidence="6">
    <location>
        <begin position="252"/>
        <end position="271"/>
    </location>
</feature>
<dbReference type="KEGG" id="pfer:IRI77_32740"/>
<feature type="transmembrane region" description="Helical" evidence="6">
    <location>
        <begin position="277"/>
        <end position="294"/>
    </location>
</feature>
<sequence>MNTSRRRLYGLVSLMTLVWSLNYIVAKYALRAFPPLVIGPLRAVTAAVLLVPILLWMKRRQTKPSEPWVFKEVASLCVLGIFGITLNQVLFVVGMNRTSVAHAALMIATTPLQVMLMAAFRGQERISMYKLAGMGTAIGGIAVLNLAPGRTAQGASFFGDAFVFLAAFSFAFYTVFGKELARRHDSMTVNAFGYSAGALAGAPLLLWQSVDFKYTEVPWSGWWALAYMALLSSIACYLIYSYALNHLPASRVAAFSYIQPVVAALAGLLILREPITPGVATGGLLVLSGVWLTGKR</sequence>
<feature type="transmembrane region" description="Helical" evidence="6">
    <location>
        <begin position="7"/>
        <end position="25"/>
    </location>
</feature>
<dbReference type="RefSeq" id="WP_194449140.1">
    <property type="nucleotide sequence ID" value="NZ_CP063849.1"/>
</dbReference>
<evidence type="ECO:0000256" key="1">
    <source>
        <dbReference type="ARBA" id="ARBA00004141"/>
    </source>
</evidence>
<keyword evidence="3 6" id="KW-0812">Transmembrane</keyword>
<evidence type="ECO:0000259" key="7">
    <source>
        <dbReference type="Pfam" id="PF00892"/>
    </source>
</evidence>
<dbReference type="Pfam" id="PF00892">
    <property type="entry name" value="EamA"/>
    <property type="match status" value="2"/>
</dbReference>
<evidence type="ECO:0000256" key="4">
    <source>
        <dbReference type="ARBA" id="ARBA00022989"/>
    </source>
</evidence>
<comment type="subcellular location">
    <subcellularLocation>
        <location evidence="1">Membrane</location>
        <topology evidence="1">Multi-pass membrane protein</topology>
    </subcellularLocation>
</comment>
<keyword evidence="4 6" id="KW-1133">Transmembrane helix</keyword>
<name>A0A7S7SKI1_PALFE</name>
<dbReference type="InterPro" id="IPR037185">
    <property type="entry name" value="EmrE-like"/>
</dbReference>